<organism evidence="2 3">
    <name type="scientific">Cellulomonas chitinilytica</name>
    <dbReference type="NCBI Taxonomy" id="398759"/>
    <lineage>
        <taxon>Bacteria</taxon>
        <taxon>Bacillati</taxon>
        <taxon>Actinomycetota</taxon>
        <taxon>Actinomycetes</taxon>
        <taxon>Micrococcales</taxon>
        <taxon>Cellulomonadaceae</taxon>
        <taxon>Cellulomonas</taxon>
    </lineage>
</organism>
<dbReference type="AlphaFoldDB" id="A0A919TZU4"/>
<accession>A0A919TZU4</accession>
<dbReference type="EMBL" id="BONK01000006">
    <property type="protein sequence ID" value="GIG21218.1"/>
    <property type="molecule type" value="Genomic_DNA"/>
</dbReference>
<sequence length="181" mass="19499">MQGPPVLALGGGAGAGKTTLALALAESVPGARVLHLDAWYHTDPELAPSVLRFDGDGRIVDRSSPESIDGDRVVTAIREALRADPPLVVVEGMFALTLSHLDGWVRWRGYVDAPADVRLARRALRKLDEGHDVSAVLRGHLERGRDAHEHYVAPSRARADVVIDGSENSARQVALLLSLIR</sequence>
<evidence type="ECO:0000259" key="1">
    <source>
        <dbReference type="Pfam" id="PF00485"/>
    </source>
</evidence>
<proteinExistence type="predicted"/>
<keyword evidence="3" id="KW-1185">Reference proteome</keyword>
<comment type="caution">
    <text evidence="2">The sequence shown here is derived from an EMBL/GenBank/DDBJ whole genome shotgun (WGS) entry which is preliminary data.</text>
</comment>
<dbReference type="InterPro" id="IPR027417">
    <property type="entry name" value="P-loop_NTPase"/>
</dbReference>
<protein>
    <recommendedName>
        <fullName evidence="1">Phosphoribulokinase/uridine kinase domain-containing protein</fullName>
    </recommendedName>
</protein>
<dbReference type="Pfam" id="PF00485">
    <property type="entry name" value="PRK"/>
    <property type="match status" value="1"/>
</dbReference>
<dbReference type="Gene3D" id="3.40.50.300">
    <property type="entry name" value="P-loop containing nucleotide triphosphate hydrolases"/>
    <property type="match status" value="2"/>
</dbReference>
<dbReference type="GO" id="GO:0005524">
    <property type="term" value="F:ATP binding"/>
    <property type="evidence" value="ECO:0007669"/>
    <property type="project" value="InterPro"/>
</dbReference>
<dbReference type="PANTHER" id="PTHR10285">
    <property type="entry name" value="URIDINE KINASE"/>
    <property type="match status" value="1"/>
</dbReference>
<dbReference type="SUPFAM" id="SSF52540">
    <property type="entry name" value="P-loop containing nucleoside triphosphate hydrolases"/>
    <property type="match status" value="1"/>
</dbReference>
<dbReference type="InterPro" id="IPR006083">
    <property type="entry name" value="PRK/URK"/>
</dbReference>
<dbReference type="GO" id="GO:0016301">
    <property type="term" value="F:kinase activity"/>
    <property type="evidence" value="ECO:0007669"/>
    <property type="project" value="InterPro"/>
</dbReference>
<evidence type="ECO:0000313" key="3">
    <source>
        <dbReference type="Proteomes" id="UP000632740"/>
    </source>
</evidence>
<name>A0A919TZU4_9CELL</name>
<dbReference type="Proteomes" id="UP000632740">
    <property type="component" value="Unassembled WGS sequence"/>
</dbReference>
<feature type="domain" description="Phosphoribulokinase/uridine kinase" evidence="1">
    <location>
        <begin position="78"/>
        <end position="164"/>
    </location>
</feature>
<reference evidence="2" key="1">
    <citation type="submission" date="2021-01" db="EMBL/GenBank/DDBJ databases">
        <title>Whole genome shotgun sequence of Cellulomonas chitinilytica NBRC 110799.</title>
        <authorList>
            <person name="Komaki H."/>
            <person name="Tamura T."/>
        </authorList>
    </citation>
    <scope>NUCLEOTIDE SEQUENCE</scope>
    <source>
        <strain evidence="2">NBRC 110799</strain>
    </source>
</reference>
<gene>
    <name evidence="2" type="ORF">Cch01nite_19420</name>
</gene>
<evidence type="ECO:0000313" key="2">
    <source>
        <dbReference type="EMBL" id="GIG21218.1"/>
    </source>
</evidence>